<keyword evidence="3" id="KW-1185">Reference proteome</keyword>
<dbReference type="Proteomes" id="UP001440984">
    <property type="component" value="Unassembled WGS sequence"/>
</dbReference>
<organism evidence="2 3">
    <name type="scientific">Amycolatopsis melonis</name>
    <dbReference type="NCBI Taxonomy" id="3156488"/>
    <lineage>
        <taxon>Bacteria</taxon>
        <taxon>Bacillati</taxon>
        <taxon>Actinomycetota</taxon>
        <taxon>Actinomycetes</taxon>
        <taxon>Pseudonocardiales</taxon>
        <taxon>Pseudonocardiaceae</taxon>
        <taxon>Amycolatopsis</taxon>
    </lineage>
</organism>
<feature type="domain" description="Glyoxalase-like" evidence="1">
    <location>
        <begin position="9"/>
        <end position="109"/>
    </location>
</feature>
<evidence type="ECO:0000313" key="3">
    <source>
        <dbReference type="Proteomes" id="UP001440984"/>
    </source>
</evidence>
<evidence type="ECO:0000259" key="1">
    <source>
        <dbReference type="Pfam" id="PF18029"/>
    </source>
</evidence>
<dbReference type="EMBL" id="JBDZYD010000018">
    <property type="protein sequence ID" value="MEQ0565221.1"/>
    <property type="molecule type" value="Genomic_DNA"/>
</dbReference>
<dbReference type="Gene3D" id="3.10.180.10">
    <property type="entry name" value="2,3-Dihydroxybiphenyl 1,2-Dioxygenase, domain 1"/>
    <property type="match status" value="1"/>
</dbReference>
<name>A0ABV0LST8_9PSEU</name>
<evidence type="ECO:0000313" key="2">
    <source>
        <dbReference type="EMBL" id="MEQ0565221.1"/>
    </source>
</evidence>
<reference evidence="2 3" key="1">
    <citation type="submission" date="2024-05" db="EMBL/GenBank/DDBJ databases">
        <authorList>
            <person name="Zhao H."/>
            <person name="Xu Y."/>
            <person name="Lin S."/>
            <person name="Spain J.C."/>
            <person name="Zhou N.-Y."/>
        </authorList>
    </citation>
    <scope>NUCLEOTIDE SEQUENCE [LARGE SCALE GENOMIC DNA]</scope>
    <source>
        <strain evidence="2 3">NEAU-NG30</strain>
    </source>
</reference>
<sequence>MHRSRAYAVIIDVPEEADAAATAFWSGVFGTPAVQSADEPQFKTLAKAIPDLHTALQTVADEGRYHIDIETDDVEAEVARLLALGATKVSQWLNCHVLRAPGGHLLCVIPVHSDQALFDAQARTWP</sequence>
<protein>
    <submittedName>
        <fullName evidence="2">VOC family protein</fullName>
    </submittedName>
</protein>
<dbReference type="SUPFAM" id="SSF54593">
    <property type="entry name" value="Glyoxalase/Bleomycin resistance protein/Dihydroxybiphenyl dioxygenase"/>
    <property type="match status" value="1"/>
</dbReference>
<comment type="caution">
    <text evidence="2">The sequence shown here is derived from an EMBL/GenBank/DDBJ whole genome shotgun (WGS) entry which is preliminary data.</text>
</comment>
<accession>A0ABV0LST8</accession>
<dbReference type="Pfam" id="PF18029">
    <property type="entry name" value="Glyoxalase_6"/>
    <property type="match status" value="1"/>
</dbReference>
<gene>
    <name evidence="2" type="ORF">ABJI51_39610</name>
</gene>
<dbReference type="InterPro" id="IPR029068">
    <property type="entry name" value="Glyas_Bleomycin-R_OHBP_Dase"/>
</dbReference>
<proteinExistence type="predicted"/>
<dbReference type="InterPro" id="IPR041581">
    <property type="entry name" value="Glyoxalase_6"/>
</dbReference>
<dbReference type="RefSeq" id="WP_348956302.1">
    <property type="nucleotide sequence ID" value="NZ_JBDZYD010000018.1"/>
</dbReference>